<evidence type="ECO:0000313" key="2">
    <source>
        <dbReference type="Proteomes" id="UP001430953"/>
    </source>
</evidence>
<protein>
    <recommendedName>
        <fullName evidence="3">Single-stranded DNA binding protein</fullName>
    </recommendedName>
</protein>
<keyword evidence="2" id="KW-1185">Reference proteome</keyword>
<dbReference type="SUPFAM" id="SSF50249">
    <property type="entry name" value="Nucleic acid-binding proteins"/>
    <property type="match status" value="1"/>
</dbReference>
<accession>A0AAW2GNH6</accession>
<proteinExistence type="predicted"/>
<dbReference type="Gene3D" id="2.40.50.140">
    <property type="entry name" value="Nucleic acid-binding proteins"/>
    <property type="match status" value="1"/>
</dbReference>
<dbReference type="Proteomes" id="UP001430953">
    <property type="component" value="Unassembled WGS sequence"/>
</dbReference>
<dbReference type="EMBL" id="JADYXP020000003">
    <property type="protein sequence ID" value="KAL0128609.1"/>
    <property type="molecule type" value="Genomic_DNA"/>
</dbReference>
<evidence type="ECO:0000313" key="1">
    <source>
        <dbReference type="EMBL" id="KAL0128609.1"/>
    </source>
</evidence>
<comment type="caution">
    <text evidence="1">The sequence shown here is derived from an EMBL/GenBank/DDBJ whole genome shotgun (WGS) entry which is preliminary data.</text>
</comment>
<gene>
    <name evidence="1" type="ORF">PUN28_003763</name>
</gene>
<dbReference type="InterPro" id="IPR012340">
    <property type="entry name" value="NA-bd_OB-fold"/>
</dbReference>
<organism evidence="1 2">
    <name type="scientific">Cardiocondyla obscurior</name>
    <dbReference type="NCBI Taxonomy" id="286306"/>
    <lineage>
        <taxon>Eukaryota</taxon>
        <taxon>Metazoa</taxon>
        <taxon>Ecdysozoa</taxon>
        <taxon>Arthropoda</taxon>
        <taxon>Hexapoda</taxon>
        <taxon>Insecta</taxon>
        <taxon>Pterygota</taxon>
        <taxon>Neoptera</taxon>
        <taxon>Endopterygota</taxon>
        <taxon>Hymenoptera</taxon>
        <taxon>Apocrita</taxon>
        <taxon>Aculeata</taxon>
        <taxon>Formicoidea</taxon>
        <taxon>Formicidae</taxon>
        <taxon>Myrmicinae</taxon>
        <taxon>Cardiocondyla</taxon>
    </lineage>
</organism>
<name>A0AAW2GNH6_9HYME</name>
<dbReference type="AlphaFoldDB" id="A0AAW2GNH6"/>
<evidence type="ECO:0008006" key="3">
    <source>
        <dbReference type="Google" id="ProtNLM"/>
    </source>
</evidence>
<sequence>MENIENELNKIEVSDLLTSNDDIDKIQNYDLTVEIIGFIDGMESSRIVGNNQQYKLFKFYLNNESGRRVQVVAWNDEIDRILVHVRPNYIIHLDGVQARPPKVSAFNNGTTNFELLIKSHNQINNLGEYKPQQNFEDNPQLIKMTDLYNSLSQRDNRVNYKMINSEFSKQN</sequence>
<reference evidence="1 2" key="1">
    <citation type="submission" date="2023-03" db="EMBL/GenBank/DDBJ databases">
        <title>High recombination rates correlate with genetic variation in Cardiocondyla obscurior ants.</title>
        <authorList>
            <person name="Errbii M."/>
        </authorList>
    </citation>
    <scope>NUCLEOTIDE SEQUENCE [LARGE SCALE GENOMIC DNA]</scope>
    <source>
        <strain evidence="1">Alpha-2009</strain>
        <tissue evidence="1">Whole body</tissue>
    </source>
</reference>